<gene>
    <name evidence="1" type="ORF">DBA34_10255</name>
    <name evidence="2" type="ORF">DBB29_08635</name>
</gene>
<comment type="caution">
    <text evidence="1">The sequence shown here is derived from an EMBL/GenBank/DDBJ whole genome shotgun (WGS) entry which is preliminary data.</text>
</comment>
<dbReference type="RefSeq" id="WP_301234502.1">
    <property type="nucleotide sequence ID" value="NZ_QAIC01000037.1"/>
</dbReference>
<dbReference type="AlphaFoldDB" id="A0AAW7MLA6"/>
<name>A0AAW7MLA6_9BURK</name>
<dbReference type="EMBL" id="QAID01000035">
    <property type="protein sequence ID" value="MDN4578181.1"/>
    <property type="molecule type" value="Genomic_DNA"/>
</dbReference>
<sequence>MNPITIARTIVASLLTLSAIALLCTVALNPSDASPVNAVTALVAAAVAARLYTFKTSTALVSRED</sequence>
<proteinExistence type="predicted"/>
<evidence type="ECO:0000313" key="2">
    <source>
        <dbReference type="EMBL" id="MDN4578181.1"/>
    </source>
</evidence>
<dbReference type="EMBL" id="QAIC01000037">
    <property type="protein sequence ID" value="MDN4573639.1"/>
    <property type="molecule type" value="Genomic_DNA"/>
</dbReference>
<keyword evidence="3" id="KW-1185">Reference proteome</keyword>
<protein>
    <recommendedName>
        <fullName evidence="5">Holin</fullName>
    </recommendedName>
</protein>
<evidence type="ECO:0000313" key="3">
    <source>
        <dbReference type="Proteomes" id="UP001172788"/>
    </source>
</evidence>
<reference evidence="1" key="1">
    <citation type="submission" date="2018-04" db="EMBL/GenBank/DDBJ databases">
        <authorList>
            <person name="Jy Z."/>
        </authorList>
    </citation>
    <scope>NUCLEOTIDE SEQUENCE</scope>
    <source>
        <strain evidence="2">AS13</strain>
        <strain evidence="1">LA18</strain>
    </source>
</reference>
<dbReference type="Proteomes" id="UP001172788">
    <property type="component" value="Unassembled WGS sequence"/>
</dbReference>
<evidence type="ECO:0000313" key="1">
    <source>
        <dbReference type="EMBL" id="MDN4573639.1"/>
    </source>
</evidence>
<evidence type="ECO:0008006" key="5">
    <source>
        <dbReference type="Google" id="ProtNLM"/>
    </source>
</evidence>
<evidence type="ECO:0000313" key="4">
    <source>
        <dbReference type="Proteomes" id="UP001172791"/>
    </source>
</evidence>
<organism evidence="1 4">
    <name type="scientific">Pandoraea cepalis</name>
    <dbReference type="NCBI Taxonomy" id="2508294"/>
    <lineage>
        <taxon>Bacteria</taxon>
        <taxon>Pseudomonadati</taxon>
        <taxon>Pseudomonadota</taxon>
        <taxon>Betaproteobacteria</taxon>
        <taxon>Burkholderiales</taxon>
        <taxon>Burkholderiaceae</taxon>
        <taxon>Pandoraea</taxon>
    </lineage>
</organism>
<accession>A0AAW7MLA6</accession>
<dbReference type="Proteomes" id="UP001172791">
    <property type="component" value="Unassembled WGS sequence"/>
</dbReference>